<dbReference type="PANTHER" id="PTHR32071">
    <property type="entry name" value="TRANSCRIPTIONAL REGULATORY PROTEIN"/>
    <property type="match status" value="1"/>
</dbReference>
<reference evidence="6 8" key="1">
    <citation type="submission" date="2020-12" db="EMBL/GenBank/DDBJ databases">
        <title>strain FJAT-54423T represents a novel species of the genus Brevibacillus.</title>
        <authorList>
            <person name="Tang R."/>
        </authorList>
    </citation>
    <scope>NUCLEOTIDE SEQUENCE [LARGE SCALE GENOMIC DNA]</scope>
    <source>
        <strain evidence="6 8">FJAT-54423</strain>
    </source>
</reference>
<dbReference type="SUPFAM" id="SSF46689">
    <property type="entry name" value="Homeodomain-like"/>
    <property type="match status" value="1"/>
</dbReference>
<dbReference type="AlphaFoldDB" id="A0A7T5JNC4"/>
<dbReference type="Proteomes" id="UP000595847">
    <property type="component" value="Chromosome"/>
</dbReference>
<keyword evidence="9" id="KW-1185">Reference proteome</keyword>
<dbReference type="PROSITE" id="PS00675">
    <property type="entry name" value="SIGMA54_INTERACT_1"/>
    <property type="match status" value="1"/>
</dbReference>
<dbReference type="InterPro" id="IPR003593">
    <property type="entry name" value="AAA+_ATPase"/>
</dbReference>
<name>A0A7T5JNC4_9BACL</name>
<dbReference type="FunFam" id="3.40.50.300:FF:000006">
    <property type="entry name" value="DNA-binding transcriptional regulator NtrC"/>
    <property type="match status" value="1"/>
</dbReference>
<proteinExistence type="predicted"/>
<reference evidence="7" key="2">
    <citation type="submission" date="2021-04" db="EMBL/GenBank/DDBJ databases">
        <title>Brevibacillus composti FJAT-54423, complete genome.</title>
        <authorList>
            <person name="Tang R."/>
        </authorList>
    </citation>
    <scope>NUCLEOTIDE SEQUENCE</scope>
    <source>
        <strain evidence="7">FJAT-54424</strain>
    </source>
</reference>
<organism evidence="6 8">
    <name type="scientific">Brevibacillus composti</name>
    <dbReference type="NCBI Taxonomy" id="2796470"/>
    <lineage>
        <taxon>Bacteria</taxon>
        <taxon>Bacillati</taxon>
        <taxon>Bacillota</taxon>
        <taxon>Bacilli</taxon>
        <taxon>Bacillales</taxon>
        <taxon>Paenibacillaceae</taxon>
        <taxon>Brevibacillus</taxon>
    </lineage>
</organism>
<dbReference type="SUPFAM" id="SSF55781">
    <property type="entry name" value="GAF domain-like"/>
    <property type="match status" value="1"/>
</dbReference>
<keyword evidence="4" id="KW-0804">Transcription</keyword>
<evidence type="ECO:0000313" key="6">
    <source>
        <dbReference type="EMBL" id="QQE74293.1"/>
    </source>
</evidence>
<dbReference type="EMBL" id="CP073708">
    <property type="protein sequence ID" value="QUO41375.1"/>
    <property type="molecule type" value="Genomic_DNA"/>
</dbReference>
<dbReference type="Proteomes" id="UP000677234">
    <property type="component" value="Chromosome"/>
</dbReference>
<dbReference type="InterPro" id="IPR027417">
    <property type="entry name" value="P-loop_NTPase"/>
</dbReference>
<gene>
    <name evidence="6" type="ORF">JD108_21120</name>
    <name evidence="7" type="ORF">KDJ56_21055</name>
</gene>
<evidence type="ECO:0000256" key="1">
    <source>
        <dbReference type="ARBA" id="ARBA00022741"/>
    </source>
</evidence>
<dbReference type="EMBL" id="CP066308">
    <property type="protein sequence ID" value="QQE74293.1"/>
    <property type="molecule type" value="Genomic_DNA"/>
</dbReference>
<dbReference type="PROSITE" id="PS00688">
    <property type="entry name" value="SIGMA54_INTERACT_3"/>
    <property type="match status" value="1"/>
</dbReference>
<protein>
    <submittedName>
        <fullName evidence="6">Sigma 54-interacting transcriptional regulator</fullName>
    </submittedName>
</protein>
<accession>A0A7T5JNC4</accession>
<evidence type="ECO:0000256" key="4">
    <source>
        <dbReference type="ARBA" id="ARBA00023163"/>
    </source>
</evidence>
<dbReference type="InterPro" id="IPR025944">
    <property type="entry name" value="Sigma_54_int_dom_CS"/>
</dbReference>
<dbReference type="Gene3D" id="1.10.10.60">
    <property type="entry name" value="Homeodomain-like"/>
    <property type="match status" value="1"/>
</dbReference>
<keyword evidence="3" id="KW-0805">Transcription regulation</keyword>
<dbReference type="Pfam" id="PF00158">
    <property type="entry name" value="Sigma54_activat"/>
    <property type="match status" value="1"/>
</dbReference>
<feature type="domain" description="Sigma-54 factor interaction" evidence="5">
    <location>
        <begin position="172"/>
        <end position="402"/>
    </location>
</feature>
<dbReference type="Gene3D" id="1.10.8.60">
    <property type="match status" value="1"/>
</dbReference>
<dbReference type="SUPFAM" id="SSF52540">
    <property type="entry name" value="P-loop containing nucleoside triphosphate hydrolases"/>
    <property type="match status" value="1"/>
</dbReference>
<dbReference type="Pfam" id="PF25601">
    <property type="entry name" value="AAA_lid_14"/>
    <property type="match status" value="1"/>
</dbReference>
<dbReference type="InterPro" id="IPR058031">
    <property type="entry name" value="AAA_lid_NorR"/>
</dbReference>
<dbReference type="PROSITE" id="PS50045">
    <property type="entry name" value="SIGMA54_INTERACT_4"/>
    <property type="match status" value="1"/>
</dbReference>
<evidence type="ECO:0000313" key="7">
    <source>
        <dbReference type="EMBL" id="QUO41375.1"/>
    </source>
</evidence>
<dbReference type="RefSeq" id="WP_198827874.1">
    <property type="nucleotide sequence ID" value="NZ_CP066308.1"/>
</dbReference>
<sequence>MTEFSRIRTFIQGYAENIAEVLGLDVTILDEQGIRVSGTGYYQDLVGLPAPEGSFFRMILQTGQPGIIYDMKKNEAECRSCKFLQQCRELATIGFPVHKREKTVGVIGLIGFSPEQKEKMVQHAEKLMTFLDHTSALIVHKLLELEEEGRLGCHLQEEVPPESGEAIYFAQLIGAETGLREVIQKANKVKNSISTVLIRGESGTGKELLARAIHCEGGRARHPFIAVNCAAIPEGLLESELFGYEGGAFTGSRREGKPGKFELAHSGTIFLDEVGDIPLSLQPKLLRVLQERTVDRVGGVKPVPVDVRVIAATHRDLEGMVREGLFREDLYYRLNVIPIRLQPLRERREDISLYIGHFLHKYGTLLQKGRLELEPPLMELLGRYDWPGNIRQLENAIEYMVNMAEDAVIGIGDVPEYLEPLAARAGTTAISRPERDEMLAAGSLEERIARYEKGVLERYLQSPEWGGDKARIADDLQISLSTLYRKLEKHQLV</sequence>
<dbReference type="PANTHER" id="PTHR32071:SF57">
    <property type="entry name" value="C4-DICARBOXYLATE TRANSPORT TRANSCRIPTIONAL REGULATORY PROTEIN DCTD"/>
    <property type="match status" value="1"/>
</dbReference>
<keyword evidence="2" id="KW-0067">ATP-binding</keyword>
<dbReference type="InterPro" id="IPR025662">
    <property type="entry name" value="Sigma_54_int_dom_ATP-bd_1"/>
</dbReference>
<dbReference type="KEGG" id="bcop:JD108_21120"/>
<evidence type="ECO:0000256" key="2">
    <source>
        <dbReference type="ARBA" id="ARBA00022840"/>
    </source>
</evidence>
<dbReference type="SMART" id="SM00382">
    <property type="entry name" value="AAA"/>
    <property type="match status" value="1"/>
</dbReference>
<evidence type="ECO:0000259" key="5">
    <source>
        <dbReference type="PROSITE" id="PS50045"/>
    </source>
</evidence>
<evidence type="ECO:0000256" key="3">
    <source>
        <dbReference type="ARBA" id="ARBA00023015"/>
    </source>
</evidence>
<dbReference type="GO" id="GO:0006355">
    <property type="term" value="P:regulation of DNA-templated transcription"/>
    <property type="evidence" value="ECO:0007669"/>
    <property type="project" value="InterPro"/>
</dbReference>
<dbReference type="Gene3D" id="3.40.50.300">
    <property type="entry name" value="P-loop containing nucleotide triphosphate hydrolases"/>
    <property type="match status" value="1"/>
</dbReference>
<evidence type="ECO:0000313" key="8">
    <source>
        <dbReference type="Proteomes" id="UP000595847"/>
    </source>
</evidence>
<dbReference type="InterPro" id="IPR009057">
    <property type="entry name" value="Homeodomain-like_sf"/>
</dbReference>
<dbReference type="CDD" id="cd00009">
    <property type="entry name" value="AAA"/>
    <property type="match status" value="1"/>
</dbReference>
<keyword evidence="1" id="KW-0547">Nucleotide-binding</keyword>
<dbReference type="GO" id="GO:0005524">
    <property type="term" value="F:ATP binding"/>
    <property type="evidence" value="ECO:0007669"/>
    <property type="project" value="UniProtKB-KW"/>
</dbReference>
<evidence type="ECO:0000313" key="9">
    <source>
        <dbReference type="Proteomes" id="UP000677234"/>
    </source>
</evidence>
<dbReference type="InterPro" id="IPR002078">
    <property type="entry name" value="Sigma_54_int"/>
</dbReference>